<reference evidence="5" key="2">
    <citation type="submission" date="2019-09" db="UniProtKB">
        <authorList>
            <consortium name="WormBaseParasite"/>
        </authorList>
    </citation>
    <scope>IDENTIFICATION</scope>
</reference>
<gene>
    <name evidence="3" type="ORF">HPBE_LOCUS25443</name>
</gene>
<reference evidence="3 4" key="1">
    <citation type="submission" date="2018-11" db="EMBL/GenBank/DDBJ databases">
        <authorList>
            <consortium name="Pathogen Informatics"/>
        </authorList>
    </citation>
    <scope>NUCLEOTIDE SEQUENCE [LARGE SCALE GENOMIC DNA]</scope>
</reference>
<evidence type="ECO:0000313" key="3">
    <source>
        <dbReference type="EMBL" id="VDP51356.1"/>
    </source>
</evidence>
<dbReference type="OrthoDB" id="410104at2759"/>
<dbReference type="Proteomes" id="UP000050761">
    <property type="component" value="Unassembled WGS sequence"/>
</dbReference>
<dbReference type="EMBL" id="UZAH01037923">
    <property type="protein sequence ID" value="VDP51356.1"/>
    <property type="molecule type" value="Genomic_DNA"/>
</dbReference>
<evidence type="ECO:0000256" key="2">
    <source>
        <dbReference type="SAM" id="MobiDB-lite"/>
    </source>
</evidence>
<evidence type="ECO:0000313" key="5">
    <source>
        <dbReference type="WBParaSite" id="HPBE_0002544401-mRNA-1"/>
    </source>
</evidence>
<accession>A0A183GRX4</accession>
<feature type="region of interest" description="Disordered" evidence="2">
    <location>
        <begin position="114"/>
        <end position="139"/>
    </location>
</feature>
<dbReference type="AlphaFoldDB" id="A0A183GRX4"/>
<organism evidence="4 5">
    <name type="scientific">Heligmosomoides polygyrus</name>
    <name type="common">Parasitic roundworm</name>
    <dbReference type="NCBI Taxonomy" id="6339"/>
    <lineage>
        <taxon>Eukaryota</taxon>
        <taxon>Metazoa</taxon>
        <taxon>Ecdysozoa</taxon>
        <taxon>Nematoda</taxon>
        <taxon>Chromadorea</taxon>
        <taxon>Rhabditida</taxon>
        <taxon>Rhabditina</taxon>
        <taxon>Rhabditomorpha</taxon>
        <taxon>Strongyloidea</taxon>
        <taxon>Heligmosomidae</taxon>
        <taxon>Heligmosomoides</taxon>
    </lineage>
</organism>
<feature type="compositionally biased region" description="Polar residues" evidence="2">
    <location>
        <begin position="129"/>
        <end position="139"/>
    </location>
</feature>
<accession>A0A3P8I6S5</accession>
<evidence type="ECO:0000256" key="1">
    <source>
        <dbReference type="SAM" id="Coils"/>
    </source>
</evidence>
<keyword evidence="1" id="KW-0175">Coiled coil</keyword>
<dbReference type="WBParaSite" id="HPBE_0002544401-mRNA-1">
    <property type="protein sequence ID" value="HPBE_0002544401-mRNA-1"/>
    <property type="gene ID" value="HPBE_0002544401"/>
</dbReference>
<evidence type="ECO:0000313" key="4">
    <source>
        <dbReference type="Proteomes" id="UP000050761"/>
    </source>
</evidence>
<protein>
    <submittedName>
        <fullName evidence="5">Reverse transcriptase domain-containing protein</fullName>
    </submittedName>
</protein>
<sequence>MRELEWEDMGVKVDGRQLHHLRFADDIGLMTPSISHVGTLDCSPANSPSSPCIDPVRLTDALKEVNKSPALPACVKNAFNSLVDELTSLKRERDKLLEENQILLRRLGLRPDSSVHDTVADVPDDGQVRDQSNYCRSTD</sequence>
<name>A0A183GRX4_HELPZ</name>
<proteinExistence type="predicted"/>
<feature type="coiled-coil region" evidence="1">
    <location>
        <begin position="79"/>
        <end position="106"/>
    </location>
</feature>
<keyword evidence="4" id="KW-1185">Reference proteome</keyword>